<dbReference type="Pfam" id="PF13306">
    <property type="entry name" value="LRR_5"/>
    <property type="match status" value="1"/>
</dbReference>
<dbReference type="InterPro" id="IPR026906">
    <property type="entry name" value="LRR_5"/>
</dbReference>
<dbReference type="SUPFAM" id="SSF52058">
    <property type="entry name" value="L domain-like"/>
    <property type="match status" value="1"/>
</dbReference>
<reference evidence="1 2" key="1">
    <citation type="submission" date="2024-04" db="EMBL/GenBank/DDBJ databases">
        <title>Tritrichomonas musculus Genome.</title>
        <authorList>
            <person name="Alves-Ferreira E."/>
            <person name="Grigg M."/>
            <person name="Lorenzi H."/>
            <person name="Galac M."/>
        </authorList>
    </citation>
    <scope>NUCLEOTIDE SEQUENCE [LARGE SCALE GENOMIC DNA]</scope>
    <source>
        <strain evidence="1 2">EAF2021</strain>
    </source>
</reference>
<name>A0ABR2IS91_9EUKA</name>
<accession>A0ABR2IS91</accession>
<dbReference type="InterPro" id="IPR036770">
    <property type="entry name" value="Ankyrin_rpt-contain_sf"/>
</dbReference>
<organism evidence="1 2">
    <name type="scientific">Tritrichomonas musculus</name>
    <dbReference type="NCBI Taxonomy" id="1915356"/>
    <lineage>
        <taxon>Eukaryota</taxon>
        <taxon>Metamonada</taxon>
        <taxon>Parabasalia</taxon>
        <taxon>Tritrichomonadida</taxon>
        <taxon>Tritrichomonadidae</taxon>
        <taxon>Tritrichomonas</taxon>
    </lineage>
</organism>
<proteinExistence type="predicted"/>
<gene>
    <name evidence="1" type="ORF">M9Y10_010152</name>
</gene>
<dbReference type="PANTHER" id="PTHR45661">
    <property type="entry name" value="SURFACE ANTIGEN"/>
    <property type="match status" value="1"/>
</dbReference>
<dbReference type="InterPro" id="IPR053139">
    <property type="entry name" value="Surface_bspA-like"/>
</dbReference>
<dbReference type="Gene3D" id="3.40.50.12480">
    <property type="match status" value="1"/>
</dbReference>
<sequence length="462" mass="54063">MLNRNFFYKLEQIIEYLGMKIKQTFSNDEIFEIFKKNKRILYFLFQKEILYIDRNISKRIDPNYFQLENQLLLPTNRRLKSNISEEYTSKRKLGENDTYLCQLIRTDSVREFISYLNQTNLSINRQIDDSYFETNCLLLKKRPKLIEYAAFFGSIQIFQYLKINGAELNDSLWIYAIHSKNPDIIHILEEILNMPNDLFLDVYKETVKCHHNDIADYLYNKYFTGRENVVFGFPFLYHNYELIPVDINNHNCFDFFKYLIKGQFFDLVDEILKSDLANHLFEGDHENPLFLLAEVNKADFIYTLLLKQKEIVSRTFSDCHNLTSIKIPSNITTIGSHAFFNCSSLVKVEICGSIQKIERFTFFGCSSLKEVSIPPSVTYIGESAFRQCSSLFQIEIPPSVTKIEKSAFYGCKKLIKVSIPSSVKSIGDFAFDECNCLRFIFIPSATTYDYLGLDSYTTITKT</sequence>
<dbReference type="PANTHER" id="PTHR45661:SF3">
    <property type="entry name" value="IG-LIKE DOMAIN-CONTAINING PROTEIN"/>
    <property type="match status" value="1"/>
</dbReference>
<comment type="caution">
    <text evidence="1">The sequence shown here is derived from an EMBL/GenBank/DDBJ whole genome shotgun (WGS) entry which is preliminary data.</text>
</comment>
<dbReference type="Proteomes" id="UP001470230">
    <property type="component" value="Unassembled WGS sequence"/>
</dbReference>
<dbReference type="EMBL" id="JAPFFF010000015">
    <property type="protein sequence ID" value="KAK8867176.1"/>
    <property type="molecule type" value="Genomic_DNA"/>
</dbReference>
<dbReference type="InterPro" id="IPR032675">
    <property type="entry name" value="LRR_dom_sf"/>
</dbReference>
<dbReference type="Gene3D" id="3.80.10.10">
    <property type="entry name" value="Ribonuclease Inhibitor"/>
    <property type="match status" value="1"/>
</dbReference>
<evidence type="ECO:0000313" key="2">
    <source>
        <dbReference type="Proteomes" id="UP001470230"/>
    </source>
</evidence>
<dbReference type="SUPFAM" id="SSF48403">
    <property type="entry name" value="Ankyrin repeat"/>
    <property type="match status" value="1"/>
</dbReference>
<evidence type="ECO:0000313" key="1">
    <source>
        <dbReference type="EMBL" id="KAK8867176.1"/>
    </source>
</evidence>
<keyword evidence="2" id="KW-1185">Reference proteome</keyword>
<protein>
    <submittedName>
        <fullName evidence="1">Uncharacterized protein</fullName>
    </submittedName>
</protein>